<dbReference type="Pfam" id="PF01040">
    <property type="entry name" value="UbiA"/>
    <property type="match status" value="1"/>
</dbReference>
<comment type="function">
    <text evidence="8">Conversion of 1,4-dihydroxy-2-naphthoate (DHNA) to demethylmenaquinone (DMK).</text>
</comment>
<evidence type="ECO:0000256" key="3">
    <source>
        <dbReference type="ARBA" id="ARBA00022475"/>
    </source>
</evidence>
<dbReference type="NCBIfam" id="NF004751">
    <property type="entry name" value="PRK06080.1-3"/>
    <property type="match status" value="1"/>
</dbReference>
<accession>A0A212TCT4</accession>
<evidence type="ECO:0000313" key="10">
    <source>
        <dbReference type="EMBL" id="SNC63868.1"/>
    </source>
</evidence>
<dbReference type="EC" id="2.5.1.74" evidence="8 9"/>
<keyword evidence="2 8" id="KW-0474">Menaquinone biosynthesis</keyword>
<evidence type="ECO:0000256" key="8">
    <source>
        <dbReference type="HAMAP-Rule" id="MF_01937"/>
    </source>
</evidence>
<proteinExistence type="inferred from homology"/>
<organism evidence="10 11">
    <name type="scientific">Kytococcus aerolatus</name>
    <dbReference type="NCBI Taxonomy" id="592308"/>
    <lineage>
        <taxon>Bacteria</taxon>
        <taxon>Bacillati</taxon>
        <taxon>Actinomycetota</taxon>
        <taxon>Actinomycetes</taxon>
        <taxon>Micrococcales</taxon>
        <taxon>Kytococcaceae</taxon>
        <taxon>Kytococcus</taxon>
    </lineage>
</organism>
<feature type="transmembrane region" description="Helical" evidence="8">
    <location>
        <begin position="15"/>
        <end position="33"/>
    </location>
</feature>
<comment type="catalytic activity">
    <reaction evidence="8">
        <text>an all-trans-polyprenyl diphosphate + 1,4-dihydroxy-2-naphthoate + H(+) = a 2-demethylmenaquinol + CO2 + diphosphate</text>
        <dbReference type="Rhea" id="RHEA:26478"/>
        <dbReference type="Rhea" id="RHEA-COMP:9563"/>
        <dbReference type="Rhea" id="RHEA-COMP:9564"/>
        <dbReference type="ChEBI" id="CHEBI:11173"/>
        <dbReference type="ChEBI" id="CHEBI:15378"/>
        <dbReference type="ChEBI" id="CHEBI:16526"/>
        <dbReference type="ChEBI" id="CHEBI:33019"/>
        <dbReference type="ChEBI" id="CHEBI:55437"/>
        <dbReference type="ChEBI" id="CHEBI:58914"/>
        <dbReference type="EC" id="2.5.1.74"/>
    </reaction>
</comment>
<dbReference type="PANTHER" id="PTHR13929:SF0">
    <property type="entry name" value="UBIA PRENYLTRANSFERASE DOMAIN-CONTAINING PROTEIN 1"/>
    <property type="match status" value="1"/>
</dbReference>
<sequence length="299" mass="30797">MATLAQWIDGARPRTLPAAVAPVAVGTGAAFALREEAGHGDAGHLGFALLALVVALALQVGVNYANDYSDGIRGTDEERVGPVRLVGQRLAAPGTVKRAAFACFGVAGVAGVLLCLLSGTWWLLLAGVAAVWAAWNYTGGTNPYGYRGLGEVAVFIFFGLVAVLGTQVTQAHTLSLAGVAGAIGIGAVAAALNLTNNLRDIDGDATAGKITLAVRLGAQRTRRLYVGLIVLAFVMVLVSGLQHSSAVLALLALPLAWAPVRSVLQRARGRALIAVLGQTGKLQLVLGLLWGLGLWWAGR</sequence>
<dbReference type="Proteomes" id="UP000198122">
    <property type="component" value="Unassembled WGS sequence"/>
</dbReference>
<dbReference type="AlphaFoldDB" id="A0A212TCT4"/>
<evidence type="ECO:0000256" key="7">
    <source>
        <dbReference type="ARBA" id="ARBA00023136"/>
    </source>
</evidence>
<dbReference type="GO" id="GO:0042371">
    <property type="term" value="P:vitamin K biosynthetic process"/>
    <property type="evidence" value="ECO:0007669"/>
    <property type="project" value="TreeGrafter"/>
</dbReference>
<evidence type="ECO:0000256" key="2">
    <source>
        <dbReference type="ARBA" id="ARBA00022428"/>
    </source>
</evidence>
<keyword evidence="3 8" id="KW-1003">Cell membrane</keyword>
<dbReference type="OrthoDB" id="9767568at2"/>
<dbReference type="PANTHER" id="PTHR13929">
    <property type="entry name" value="1,4-DIHYDROXY-2-NAPHTHOATE OCTAPRENYLTRANSFERASE"/>
    <property type="match status" value="1"/>
</dbReference>
<feature type="transmembrane region" description="Helical" evidence="8">
    <location>
        <begin position="144"/>
        <end position="165"/>
    </location>
</feature>
<evidence type="ECO:0000313" key="11">
    <source>
        <dbReference type="Proteomes" id="UP000198122"/>
    </source>
</evidence>
<dbReference type="CDD" id="cd13962">
    <property type="entry name" value="PT_UbiA_UBIAD1"/>
    <property type="match status" value="1"/>
</dbReference>
<keyword evidence="6 8" id="KW-1133">Transmembrane helix</keyword>
<feature type="transmembrane region" description="Helical" evidence="8">
    <location>
        <begin position="224"/>
        <end position="241"/>
    </location>
</feature>
<evidence type="ECO:0000256" key="1">
    <source>
        <dbReference type="ARBA" id="ARBA00004141"/>
    </source>
</evidence>
<evidence type="ECO:0000256" key="6">
    <source>
        <dbReference type="ARBA" id="ARBA00022989"/>
    </source>
</evidence>
<feature type="transmembrane region" description="Helical" evidence="8">
    <location>
        <begin position="45"/>
        <end position="65"/>
    </location>
</feature>
<dbReference type="InterPro" id="IPR004657">
    <property type="entry name" value="MenA"/>
</dbReference>
<feature type="transmembrane region" description="Helical" evidence="8">
    <location>
        <begin position="99"/>
        <end position="132"/>
    </location>
</feature>
<feature type="transmembrane region" description="Helical" evidence="8">
    <location>
        <begin position="171"/>
        <end position="192"/>
    </location>
</feature>
<dbReference type="InterPro" id="IPR026046">
    <property type="entry name" value="UBIAD1"/>
</dbReference>
<feature type="transmembrane region" description="Helical" evidence="8">
    <location>
        <begin position="271"/>
        <end position="297"/>
    </location>
</feature>
<dbReference type="HAMAP" id="MF_01937">
    <property type="entry name" value="MenA_1"/>
    <property type="match status" value="1"/>
</dbReference>
<dbReference type="PIRSF" id="PIRSF005355">
    <property type="entry name" value="UBIAD1"/>
    <property type="match status" value="1"/>
</dbReference>
<protein>
    <recommendedName>
        <fullName evidence="8 9">1,4-dihydroxy-2-naphthoate octaprenyltransferase</fullName>
        <shortName evidence="8">DHNA-octaprenyltransferase</shortName>
        <ecNumber evidence="8 9">2.5.1.74</ecNumber>
    </recommendedName>
</protein>
<reference evidence="10 11" key="1">
    <citation type="submission" date="2017-06" db="EMBL/GenBank/DDBJ databases">
        <authorList>
            <person name="Kim H.J."/>
            <person name="Triplett B.A."/>
        </authorList>
    </citation>
    <scope>NUCLEOTIDE SEQUENCE [LARGE SCALE GENOMIC DNA]</scope>
    <source>
        <strain evidence="10 11">DSM 22179</strain>
    </source>
</reference>
<keyword evidence="11" id="KW-1185">Reference proteome</keyword>
<dbReference type="InterPro" id="IPR000537">
    <property type="entry name" value="UbiA_prenyltransferase"/>
</dbReference>
<evidence type="ECO:0000256" key="9">
    <source>
        <dbReference type="NCBIfam" id="TIGR00751"/>
    </source>
</evidence>
<dbReference type="NCBIfam" id="TIGR00751">
    <property type="entry name" value="menA"/>
    <property type="match status" value="1"/>
</dbReference>
<dbReference type="GO" id="GO:0046428">
    <property type="term" value="F:1,4-dihydroxy-2-naphthoate polyprenyltransferase activity"/>
    <property type="evidence" value="ECO:0007669"/>
    <property type="project" value="UniProtKB-UniRule"/>
</dbReference>
<dbReference type="GO" id="GO:0005886">
    <property type="term" value="C:plasma membrane"/>
    <property type="evidence" value="ECO:0007669"/>
    <property type="project" value="UniProtKB-SubCell"/>
</dbReference>
<dbReference type="EMBL" id="FYEZ01000001">
    <property type="protein sequence ID" value="SNC63868.1"/>
    <property type="molecule type" value="Genomic_DNA"/>
</dbReference>
<comment type="similarity">
    <text evidence="8">Belongs to the MenA family. Type 1 subfamily.</text>
</comment>
<comment type="pathway">
    <text evidence="8">Quinol/quinone metabolism; menaquinone biosynthesis; menaquinol from 1,4-dihydroxy-2-naphthoate: step 1/2.</text>
</comment>
<gene>
    <name evidence="8" type="primary">menA</name>
    <name evidence="10" type="ORF">SAMN05445756_0995</name>
</gene>
<dbReference type="GO" id="GO:0009234">
    <property type="term" value="P:menaquinone biosynthetic process"/>
    <property type="evidence" value="ECO:0007669"/>
    <property type="project" value="UniProtKB-UniRule"/>
</dbReference>
<dbReference type="RefSeq" id="WP_088817909.1">
    <property type="nucleotide sequence ID" value="NZ_FYEZ01000001.1"/>
</dbReference>
<evidence type="ECO:0000256" key="5">
    <source>
        <dbReference type="ARBA" id="ARBA00022692"/>
    </source>
</evidence>
<comment type="subcellular location">
    <subcellularLocation>
        <location evidence="8">Cell membrane</location>
        <topology evidence="8">Multi-pass membrane protein</topology>
    </subcellularLocation>
    <subcellularLocation>
        <location evidence="1">Membrane</location>
        <topology evidence="1">Multi-pass membrane protein</topology>
    </subcellularLocation>
</comment>
<evidence type="ECO:0000256" key="4">
    <source>
        <dbReference type="ARBA" id="ARBA00022679"/>
    </source>
</evidence>
<keyword evidence="7 8" id="KW-0472">Membrane</keyword>
<keyword evidence="4 8" id="KW-0808">Transferase</keyword>
<feature type="transmembrane region" description="Helical" evidence="8">
    <location>
        <begin position="247"/>
        <end position="264"/>
    </location>
</feature>
<dbReference type="UniPathway" id="UPA00079">
    <property type="reaction ID" value="UER00168"/>
</dbReference>
<keyword evidence="5 8" id="KW-0812">Transmembrane</keyword>
<name>A0A212TCT4_9MICO</name>